<keyword evidence="4" id="KW-1185">Reference proteome</keyword>
<evidence type="ECO:0000313" key="3">
    <source>
        <dbReference type="EMBL" id="SHI48303.1"/>
    </source>
</evidence>
<feature type="domain" description="N-acetyltransferase" evidence="2">
    <location>
        <begin position="1"/>
        <end position="158"/>
    </location>
</feature>
<gene>
    <name evidence="3" type="ORF">SAMN05444337_0113</name>
</gene>
<dbReference type="PANTHER" id="PTHR13947">
    <property type="entry name" value="GNAT FAMILY N-ACETYLTRANSFERASE"/>
    <property type="match status" value="1"/>
</dbReference>
<dbReference type="InterPro" id="IPR000182">
    <property type="entry name" value="GNAT_dom"/>
</dbReference>
<evidence type="ECO:0000256" key="1">
    <source>
        <dbReference type="ARBA" id="ARBA00022679"/>
    </source>
</evidence>
<sequence>MNIRTIKKEDNPQIATIIRNVFDELDAPKCGTAYADPILDTLYEVYQEPKSIYFVIENEGKIVGGGGLASLQNGENAYCELQKMYFAPEARGLGLGKQIIENCLAFAKEQGFKYCYLETLPFMESARKLYEKMGFQYLDKPLGATGHTSCDVWMIKEL</sequence>
<dbReference type="STRING" id="683124.SAMN05444337_0113"/>
<dbReference type="GO" id="GO:0008080">
    <property type="term" value="F:N-acetyltransferase activity"/>
    <property type="evidence" value="ECO:0007669"/>
    <property type="project" value="InterPro"/>
</dbReference>
<dbReference type="PANTHER" id="PTHR13947:SF37">
    <property type="entry name" value="LD18367P"/>
    <property type="match status" value="1"/>
</dbReference>
<dbReference type="OrthoDB" id="5419426at2"/>
<dbReference type="EMBL" id="FQZH01000001">
    <property type="protein sequence ID" value="SHI48303.1"/>
    <property type="molecule type" value="Genomic_DNA"/>
</dbReference>
<dbReference type="PROSITE" id="PS51186">
    <property type="entry name" value="GNAT"/>
    <property type="match status" value="1"/>
</dbReference>
<proteinExistence type="predicted"/>
<dbReference type="InterPro" id="IPR050769">
    <property type="entry name" value="NAT_camello-type"/>
</dbReference>
<organism evidence="3 4">
    <name type="scientific">Flavobacterium haoranii</name>
    <dbReference type="NCBI Taxonomy" id="683124"/>
    <lineage>
        <taxon>Bacteria</taxon>
        <taxon>Pseudomonadati</taxon>
        <taxon>Bacteroidota</taxon>
        <taxon>Flavobacteriia</taxon>
        <taxon>Flavobacteriales</taxon>
        <taxon>Flavobacteriaceae</taxon>
        <taxon>Flavobacterium</taxon>
    </lineage>
</organism>
<reference evidence="3 4" key="1">
    <citation type="submission" date="2016-11" db="EMBL/GenBank/DDBJ databases">
        <authorList>
            <person name="Jaros S."/>
            <person name="Januszkiewicz K."/>
            <person name="Wedrychowicz H."/>
        </authorList>
    </citation>
    <scope>NUCLEOTIDE SEQUENCE [LARGE SCALE GENOMIC DNA]</scope>
    <source>
        <strain evidence="3 4">DSM 22807</strain>
    </source>
</reference>
<dbReference type="Gene3D" id="3.40.630.30">
    <property type="match status" value="1"/>
</dbReference>
<keyword evidence="1 3" id="KW-0808">Transferase</keyword>
<dbReference type="SUPFAM" id="SSF55729">
    <property type="entry name" value="Acyl-CoA N-acyltransferases (Nat)"/>
    <property type="match status" value="1"/>
</dbReference>
<dbReference type="Pfam" id="PF00583">
    <property type="entry name" value="Acetyltransf_1"/>
    <property type="match status" value="1"/>
</dbReference>
<evidence type="ECO:0000259" key="2">
    <source>
        <dbReference type="PROSITE" id="PS51186"/>
    </source>
</evidence>
<protein>
    <submittedName>
        <fullName evidence="3">Putative acetyltransferase</fullName>
    </submittedName>
</protein>
<accession>A0A1M6BIJ0</accession>
<dbReference type="AlphaFoldDB" id="A0A1M6BIJ0"/>
<dbReference type="RefSeq" id="WP_084656751.1">
    <property type="nucleotide sequence ID" value="NZ_CP045292.1"/>
</dbReference>
<name>A0A1M6BIJ0_9FLAO</name>
<dbReference type="Proteomes" id="UP000184232">
    <property type="component" value="Unassembled WGS sequence"/>
</dbReference>
<dbReference type="InterPro" id="IPR016181">
    <property type="entry name" value="Acyl_CoA_acyltransferase"/>
</dbReference>
<dbReference type="CDD" id="cd04301">
    <property type="entry name" value="NAT_SF"/>
    <property type="match status" value="1"/>
</dbReference>
<evidence type="ECO:0000313" key="4">
    <source>
        <dbReference type="Proteomes" id="UP000184232"/>
    </source>
</evidence>